<dbReference type="InterPro" id="IPR004879">
    <property type="entry name" value="Ssp411-like_TRX"/>
</dbReference>
<dbReference type="CDD" id="cd02955">
    <property type="entry name" value="SSP411"/>
    <property type="match status" value="1"/>
</dbReference>
<dbReference type="SUPFAM" id="SSF52833">
    <property type="entry name" value="Thioredoxin-like"/>
    <property type="match status" value="1"/>
</dbReference>
<dbReference type="InterPro" id="IPR036249">
    <property type="entry name" value="Thioredoxin-like_sf"/>
</dbReference>
<dbReference type="Gene3D" id="1.50.10.10">
    <property type="match status" value="1"/>
</dbReference>
<dbReference type="InterPro" id="IPR012341">
    <property type="entry name" value="6hp_glycosidase-like_sf"/>
</dbReference>
<keyword evidence="3" id="KW-1185">Reference proteome</keyword>
<dbReference type="Gene3D" id="3.40.30.10">
    <property type="entry name" value="Glutaredoxin"/>
    <property type="match status" value="1"/>
</dbReference>
<dbReference type="InterPro" id="IPR024705">
    <property type="entry name" value="Ssp411"/>
</dbReference>
<dbReference type="RefSeq" id="WP_188899937.1">
    <property type="nucleotide sequence ID" value="NZ_BMKS01000005.1"/>
</dbReference>
<gene>
    <name evidence="2" type="ORF">GCM10010964_20580</name>
</gene>
<dbReference type="SUPFAM" id="SSF48208">
    <property type="entry name" value="Six-hairpin glycosidases"/>
    <property type="match status" value="1"/>
</dbReference>
<sequence length="691" mass="74450">MPEAPSLPPPENLLRHTTSPYLLQHADNPVHWRPWGPEALAEARATGKPILLSVGYAACHWCHVMAHESFEDPETAALMNRLFVNIKVDREERPDIDALYMNALHLLGEQGGWPLTMFLTPEAEPFWGGTYFPPEPRWGRPSFRQVLLGVAEAYRKEGGKVAQNVAALKGALTRMAAATPGPLPIEATFNRVALGLVRATDAREGGLVGAPKFPNPPIFRFLWQMHHRLDQPACAEVVHLLLRRMSQGGIYDHLGGGYARYSVDAIWLVPHFEKMLYDNAQILELLALAHAGAPAPLYAARAAETVGWLEREMLTAGGAYASSLDADSEGEEGRFYVWTEAEVDALLPPEEVALFKATYDVTAQGNWEGKTILNRRRHPQRLSDDAEAILARCRRILFEARASRVPPGRDDKVLADWNGLVVAALARAAAVFDRPDWLAHARRAFQFVSETMCAPDGRLLHAWRAGRAGAAGLLEDHAAMARAALALHDTTGDRTYLERAATWAGIADRYFAAPEGGYYASAADATDVLIRGRSAVDNATPSGNGLMAEVQARLFLLTGDDRWRKAAERTIGAFAGHEGIAAMPTLLAAADLLAEGATVVVAGDPGHGTAQALARTALAHPDPALAVLRAPDPSALPAGHPAHGKGPVGGRPAAYVCRAGTCSLPATDPTTLRRALARRAAPLGDEVATTA</sequence>
<reference evidence="2 3" key="1">
    <citation type="journal article" date="2014" name="Int. J. Syst. Evol. Microbiol.">
        <title>Complete genome sequence of Corynebacterium casei LMG S-19264T (=DSM 44701T), isolated from a smear-ripened cheese.</title>
        <authorList>
            <consortium name="US DOE Joint Genome Institute (JGI-PGF)"/>
            <person name="Walter F."/>
            <person name="Albersmeier A."/>
            <person name="Kalinowski J."/>
            <person name="Ruckert C."/>
        </authorList>
    </citation>
    <scope>NUCLEOTIDE SEQUENCE [LARGE SCALE GENOMIC DNA]</scope>
    <source>
        <strain evidence="2 3">CGMCC 1.16330</strain>
    </source>
</reference>
<accession>A0A8J2ZBM7</accession>
<dbReference type="GO" id="GO:0005975">
    <property type="term" value="P:carbohydrate metabolic process"/>
    <property type="evidence" value="ECO:0007669"/>
    <property type="project" value="InterPro"/>
</dbReference>
<dbReference type="PANTHER" id="PTHR42899">
    <property type="entry name" value="SPERMATOGENESIS-ASSOCIATED PROTEIN 20"/>
    <property type="match status" value="1"/>
</dbReference>
<protein>
    <submittedName>
        <fullName evidence="2">Thioredoxin domain-containing protein</fullName>
    </submittedName>
</protein>
<dbReference type="AlphaFoldDB" id="A0A8J2ZBM7"/>
<evidence type="ECO:0000313" key="3">
    <source>
        <dbReference type="Proteomes" id="UP000597507"/>
    </source>
</evidence>
<dbReference type="PIRSF" id="PIRSF006402">
    <property type="entry name" value="UCP006402_thioredoxin"/>
    <property type="match status" value="1"/>
</dbReference>
<evidence type="ECO:0000313" key="2">
    <source>
        <dbReference type="EMBL" id="GGG32533.1"/>
    </source>
</evidence>
<feature type="domain" description="Spermatogenesis-associated protein 20-like TRX" evidence="1">
    <location>
        <begin position="12"/>
        <end position="171"/>
    </location>
</feature>
<comment type="caution">
    <text evidence="2">The sequence shown here is derived from an EMBL/GenBank/DDBJ whole genome shotgun (WGS) entry which is preliminary data.</text>
</comment>
<dbReference type="Pfam" id="PF03190">
    <property type="entry name" value="Thioredox_DsbH"/>
    <property type="match status" value="1"/>
</dbReference>
<name>A0A8J2ZBM7_9PROT</name>
<proteinExistence type="predicted"/>
<dbReference type="Proteomes" id="UP000597507">
    <property type="component" value="Unassembled WGS sequence"/>
</dbReference>
<organism evidence="2 3">
    <name type="scientific">Caldovatus sediminis</name>
    <dbReference type="NCBI Taxonomy" id="2041189"/>
    <lineage>
        <taxon>Bacteria</taxon>
        <taxon>Pseudomonadati</taxon>
        <taxon>Pseudomonadota</taxon>
        <taxon>Alphaproteobacteria</taxon>
        <taxon>Acetobacterales</taxon>
        <taxon>Roseomonadaceae</taxon>
        <taxon>Caldovatus</taxon>
    </lineage>
</organism>
<dbReference type="PANTHER" id="PTHR42899:SF1">
    <property type="entry name" value="SPERMATOGENESIS-ASSOCIATED PROTEIN 20"/>
    <property type="match status" value="1"/>
</dbReference>
<dbReference type="EMBL" id="BMKS01000005">
    <property type="protein sequence ID" value="GGG32533.1"/>
    <property type="molecule type" value="Genomic_DNA"/>
</dbReference>
<evidence type="ECO:0000259" key="1">
    <source>
        <dbReference type="Pfam" id="PF03190"/>
    </source>
</evidence>
<dbReference type="InterPro" id="IPR008928">
    <property type="entry name" value="6-hairpin_glycosidase_sf"/>
</dbReference>